<name>K3X711_GLOUD</name>
<dbReference type="Proteomes" id="UP000019132">
    <property type="component" value="Unassembled WGS sequence"/>
</dbReference>
<reference evidence="3" key="2">
    <citation type="submission" date="2010-04" db="EMBL/GenBank/DDBJ databases">
        <authorList>
            <person name="Buell R."/>
            <person name="Hamilton J."/>
            <person name="Hostetler J."/>
        </authorList>
    </citation>
    <scope>NUCLEOTIDE SEQUENCE [LARGE SCALE GENOMIC DNA]</scope>
    <source>
        <strain evidence="3">DAOM:BR144</strain>
    </source>
</reference>
<dbReference type="AlphaFoldDB" id="K3X711"/>
<proteinExistence type="predicted"/>
<reference evidence="3" key="1">
    <citation type="journal article" date="2010" name="Genome Biol.">
        <title>Genome sequence of the necrotrophic plant pathogen Pythium ultimum reveals original pathogenicity mechanisms and effector repertoire.</title>
        <authorList>
            <person name="Levesque C.A."/>
            <person name="Brouwer H."/>
            <person name="Cano L."/>
            <person name="Hamilton J.P."/>
            <person name="Holt C."/>
            <person name="Huitema E."/>
            <person name="Raffaele S."/>
            <person name="Robideau G.P."/>
            <person name="Thines M."/>
            <person name="Win J."/>
            <person name="Zerillo M.M."/>
            <person name="Beakes G.W."/>
            <person name="Boore J.L."/>
            <person name="Busam D."/>
            <person name="Dumas B."/>
            <person name="Ferriera S."/>
            <person name="Fuerstenberg S.I."/>
            <person name="Gachon C.M."/>
            <person name="Gaulin E."/>
            <person name="Govers F."/>
            <person name="Grenville-Briggs L."/>
            <person name="Horner N."/>
            <person name="Hostetler J."/>
            <person name="Jiang R.H."/>
            <person name="Johnson J."/>
            <person name="Krajaejun T."/>
            <person name="Lin H."/>
            <person name="Meijer H.J."/>
            <person name="Moore B."/>
            <person name="Morris P."/>
            <person name="Phuntmart V."/>
            <person name="Puiu D."/>
            <person name="Shetty J."/>
            <person name="Stajich J.E."/>
            <person name="Tripathy S."/>
            <person name="Wawra S."/>
            <person name="van West P."/>
            <person name="Whitty B.R."/>
            <person name="Coutinho P.M."/>
            <person name="Henrissat B."/>
            <person name="Martin F."/>
            <person name="Thomas P.D."/>
            <person name="Tyler B.M."/>
            <person name="De Vries R.P."/>
            <person name="Kamoun S."/>
            <person name="Yandell M."/>
            <person name="Tisserat N."/>
            <person name="Buell C.R."/>
        </authorList>
    </citation>
    <scope>NUCLEOTIDE SEQUENCE</scope>
    <source>
        <strain evidence="3">DAOM:BR144</strain>
    </source>
</reference>
<keyword evidence="1" id="KW-0812">Transmembrane</keyword>
<dbReference type="EnsemblProtists" id="PYU1_T013010">
    <property type="protein sequence ID" value="PYU1_T013010"/>
    <property type="gene ID" value="PYU1_G012983"/>
</dbReference>
<dbReference type="InParanoid" id="K3X711"/>
<keyword evidence="1" id="KW-1133">Transmembrane helix</keyword>
<feature type="transmembrane region" description="Helical" evidence="1">
    <location>
        <begin position="21"/>
        <end position="38"/>
    </location>
</feature>
<accession>K3X711</accession>
<dbReference type="EMBL" id="GL376570">
    <property type="status" value="NOT_ANNOTATED_CDS"/>
    <property type="molecule type" value="Genomic_DNA"/>
</dbReference>
<dbReference type="VEuPathDB" id="FungiDB:PYU1_G012983"/>
<dbReference type="eggNOG" id="ENOG502T1U4">
    <property type="taxonomic scope" value="Eukaryota"/>
</dbReference>
<evidence type="ECO:0000313" key="2">
    <source>
        <dbReference type="EnsemblProtists" id="PYU1_T013010"/>
    </source>
</evidence>
<evidence type="ECO:0000313" key="3">
    <source>
        <dbReference type="Proteomes" id="UP000019132"/>
    </source>
</evidence>
<keyword evidence="3" id="KW-1185">Reference proteome</keyword>
<protein>
    <submittedName>
        <fullName evidence="2">Uncharacterized protein</fullName>
    </submittedName>
</protein>
<sequence length="555" mass="60988">MVSTSCRDCKRPVSVHRHARLGASSVLILLFCLVSLWTRSSHALLRSERSITGQAQPALAVTRSSSSDFVAIYYNLFQKNRQSTLPPVVFKQEVPTEIQTRLSKYSLRFRELPELLKRALLWESGYSLGDNASLVQIRTLCGLSMAEIALSETEFSASSCDTERCSSTSSDRRHAKVCRSDQLLMATKCATTAVDRVSSTSLWSSKALDSDDASQMIPNIQMRRQQWQDPELSQPIHVYAIHTTEQEDIDVCASGFNSGLVIPCVPYQRNNTRWCRPEQSSLMTIWLEAYAQSVFLDNSHSRSTTGSSAAETDRLVLSDLNVSANTKDDHGVYVSPAFQYDGTSSDFAQQFYRRSLADADSAAALDKLTIEQPLPKEIEQRLTNAGLSFGDLPPLLQRALVWDSGYAFAKGDDGSETLRSVYVKCGLAMSDIAMPRESVNSADCEVQTCSSSLDVGSNQSVSHRALSCTNDLIVHETRCAVANADAIERSNRIAVWADGGVGTATPDVNIKKYSVESENASFVLLGIHATQDNLDAGTSSECIDKPSMIIPCFKF</sequence>
<dbReference type="HOGENOM" id="CLU_021141_0_0_1"/>
<evidence type="ECO:0000256" key="1">
    <source>
        <dbReference type="SAM" id="Phobius"/>
    </source>
</evidence>
<keyword evidence="1" id="KW-0472">Membrane</keyword>
<organism evidence="2 3">
    <name type="scientific">Globisporangium ultimum (strain ATCC 200006 / CBS 805.95 / DAOM BR144)</name>
    <name type="common">Pythium ultimum</name>
    <dbReference type="NCBI Taxonomy" id="431595"/>
    <lineage>
        <taxon>Eukaryota</taxon>
        <taxon>Sar</taxon>
        <taxon>Stramenopiles</taxon>
        <taxon>Oomycota</taxon>
        <taxon>Peronosporomycetes</taxon>
        <taxon>Pythiales</taxon>
        <taxon>Pythiaceae</taxon>
        <taxon>Globisporangium</taxon>
    </lineage>
</organism>
<reference evidence="2" key="3">
    <citation type="submission" date="2015-02" db="UniProtKB">
        <authorList>
            <consortium name="EnsemblProtists"/>
        </authorList>
    </citation>
    <scope>IDENTIFICATION</scope>
    <source>
        <strain evidence="2">DAOM BR144</strain>
    </source>
</reference>